<feature type="compositionally biased region" description="Basic and acidic residues" evidence="3">
    <location>
        <begin position="243"/>
        <end position="260"/>
    </location>
</feature>
<feature type="region of interest" description="Disordered" evidence="3">
    <location>
        <begin position="238"/>
        <end position="267"/>
    </location>
</feature>
<reference evidence="4" key="1">
    <citation type="submission" date="2023-10" db="EMBL/GenBank/DDBJ databases">
        <authorList>
            <person name="Chen Y."/>
            <person name="Shah S."/>
            <person name="Dougan E. K."/>
            <person name="Thang M."/>
            <person name="Chan C."/>
        </authorList>
    </citation>
    <scope>NUCLEOTIDE SEQUENCE [LARGE SCALE GENOMIC DNA]</scope>
</reference>
<sequence>MYHFGHVLRYLGRPLHVIEPCVGLGGFREFCRLSEVSYHSSGAFDFHPSFQGFYDNVNQGTSTPEAKGLRLGPVDGDVMGLPIEELQDAELLLSGPPCQPFAEGGRHGGADDPRSEVYETVVGWVIELAWRGVLVMFLIENSCNMKSYAFFWEMFRRLASCIPFFAIDVVELDLADIYPHRRRRMWLRGMRRDACGHSSLPQPLGRADMQAPFGGVSDSPRRLVARLPERRPRRLVHRSLAGQHERLHGHDHRGPREGDHRHHRGRGARPFAQKGLWHKGHVRCHASPEVHGPVYLPLQRGRHRSGADEEEGAPLPAR</sequence>
<dbReference type="Proteomes" id="UP001189429">
    <property type="component" value="Unassembled WGS sequence"/>
</dbReference>
<comment type="caution">
    <text evidence="4">The sequence shown here is derived from an EMBL/GenBank/DDBJ whole genome shotgun (WGS) entry which is preliminary data.</text>
</comment>
<evidence type="ECO:0008006" key="6">
    <source>
        <dbReference type="Google" id="ProtNLM"/>
    </source>
</evidence>
<keyword evidence="2" id="KW-0808">Transferase</keyword>
<gene>
    <name evidence="4" type="ORF">PCOR1329_LOCUS61487</name>
</gene>
<keyword evidence="1" id="KW-0489">Methyltransferase</keyword>
<dbReference type="InterPro" id="IPR029063">
    <property type="entry name" value="SAM-dependent_MTases_sf"/>
</dbReference>
<organism evidence="4 5">
    <name type="scientific">Prorocentrum cordatum</name>
    <dbReference type="NCBI Taxonomy" id="2364126"/>
    <lineage>
        <taxon>Eukaryota</taxon>
        <taxon>Sar</taxon>
        <taxon>Alveolata</taxon>
        <taxon>Dinophyceae</taxon>
        <taxon>Prorocentrales</taxon>
        <taxon>Prorocentraceae</taxon>
        <taxon>Prorocentrum</taxon>
    </lineage>
</organism>
<dbReference type="SUPFAM" id="SSF53335">
    <property type="entry name" value="S-adenosyl-L-methionine-dependent methyltransferases"/>
    <property type="match status" value="1"/>
</dbReference>
<keyword evidence="5" id="KW-1185">Reference proteome</keyword>
<feature type="region of interest" description="Disordered" evidence="3">
    <location>
        <begin position="292"/>
        <end position="318"/>
    </location>
</feature>
<dbReference type="InterPro" id="IPR001525">
    <property type="entry name" value="C5_MeTfrase"/>
</dbReference>
<evidence type="ECO:0000256" key="2">
    <source>
        <dbReference type="ARBA" id="ARBA00022679"/>
    </source>
</evidence>
<evidence type="ECO:0000313" key="5">
    <source>
        <dbReference type="Proteomes" id="UP001189429"/>
    </source>
</evidence>
<dbReference type="Gene3D" id="3.40.50.150">
    <property type="entry name" value="Vaccinia Virus protein VP39"/>
    <property type="match status" value="1"/>
</dbReference>
<name>A0ABN9VV96_9DINO</name>
<accession>A0ABN9VV96</accession>
<evidence type="ECO:0000256" key="1">
    <source>
        <dbReference type="ARBA" id="ARBA00022603"/>
    </source>
</evidence>
<protein>
    <recommendedName>
        <fullName evidence="6">DNA (cytosine-5-)-methyltransferase</fullName>
    </recommendedName>
</protein>
<dbReference type="EMBL" id="CAUYUJ010017735">
    <property type="protein sequence ID" value="CAK0877406.1"/>
    <property type="molecule type" value="Genomic_DNA"/>
</dbReference>
<proteinExistence type="predicted"/>
<evidence type="ECO:0000313" key="4">
    <source>
        <dbReference type="EMBL" id="CAK0877406.1"/>
    </source>
</evidence>
<dbReference type="Pfam" id="PF00145">
    <property type="entry name" value="DNA_methylase"/>
    <property type="match status" value="1"/>
</dbReference>
<evidence type="ECO:0000256" key="3">
    <source>
        <dbReference type="SAM" id="MobiDB-lite"/>
    </source>
</evidence>